<dbReference type="WBParaSite" id="ACRNAN_Path_1117.g4307.t1">
    <property type="protein sequence ID" value="ACRNAN_Path_1117.g4307.t1"/>
    <property type="gene ID" value="ACRNAN_Path_1117.g4307"/>
</dbReference>
<protein>
    <submittedName>
        <fullName evidence="9">Uncharacterized protein</fullName>
    </submittedName>
</protein>
<keyword evidence="5" id="KW-0539">Nucleus</keyword>
<keyword evidence="8" id="KW-1185">Reference proteome</keyword>
<keyword evidence="7" id="KW-1133">Transmembrane helix</keyword>
<dbReference type="InterPro" id="IPR029040">
    <property type="entry name" value="RPABC4/Spt4"/>
</dbReference>
<evidence type="ECO:0000313" key="9">
    <source>
        <dbReference type="WBParaSite" id="ACRNAN_Path_1117.g4307.t1"/>
    </source>
</evidence>
<dbReference type="GO" id="GO:0005634">
    <property type="term" value="C:nucleus"/>
    <property type="evidence" value="ECO:0007669"/>
    <property type="project" value="UniProtKB-SubCell"/>
</dbReference>
<evidence type="ECO:0000256" key="3">
    <source>
        <dbReference type="ARBA" id="ARBA00022723"/>
    </source>
</evidence>
<dbReference type="InterPro" id="IPR045325">
    <property type="entry name" value="TMEM70/TMEM186/TMEM223"/>
</dbReference>
<dbReference type="SUPFAM" id="SSF63393">
    <property type="entry name" value="RNA polymerase subunits"/>
    <property type="match status" value="1"/>
</dbReference>
<sequence>MAAMTPAPASEQTRGLSAMIYICGECHSENEIRPKDPIRCRECGYRILYKKRCRKLMTNVLLTLFWKNYNNFSKTGFVLKNDTANAAALGRAKSNVKLVPLKSISEEDLGVSILHLKENGSGETNHDYHRKIIKRAKIISLSSSALGAAVIPIFTAKLTSNTDNLGVVAFAIMCDIFIGLFTFTPLLLHFLTKRYVVNLYYNKGSQTFTTVHYNFFFQKRALRFKQEDVNDVYADLNNKKVLASLATIIVHGYHIMLPLNIAAYRDEEAFKLLTKNVHIPEGHD</sequence>
<evidence type="ECO:0000256" key="7">
    <source>
        <dbReference type="SAM" id="Phobius"/>
    </source>
</evidence>
<keyword evidence="7" id="KW-0812">Transmembrane</keyword>
<evidence type="ECO:0000256" key="4">
    <source>
        <dbReference type="ARBA" id="ARBA00022833"/>
    </source>
</evidence>
<dbReference type="PANTHER" id="PTHR13281:SF0">
    <property type="entry name" value="TRANSMEMBRANE PROTEIN 70, MITOCHONDRIAL"/>
    <property type="match status" value="1"/>
</dbReference>
<dbReference type="GO" id="GO:0003677">
    <property type="term" value="F:DNA binding"/>
    <property type="evidence" value="ECO:0007669"/>
    <property type="project" value="InterPro"/>
</dbReference>
<dbReference type="InterPro" id="IPR006591">
    <property type="entry name" value="RNAP_P/RPABC4"/>
</dbReference>
<dbReference type="Gene3D" id="2.20.28.30">
    <property type="entry name" value="RNA polymerase ii, chain L"/>
    <property type="match status" value="1"/>
</dbReference>
<accession>A0A914BVT1</accession>
<evidence type="ECO:0000256" key="2">
    <source>
        <dbReference type="ARBA" id="ARBA00005280"/>
    </source>
</evidence>
<name>A0A914BVT1_9BILA</name>
<proteinExistence type="inferred from homology"/>
<dbReference type="SMART" id="SM00659">
    <property type="entry name" value="RPOLCX"/>
    <property type="match status" value="1"/>
</dbReference>
<dbReference type="GO" id="GO:0046872">
    <property type="term" value="F:metal ion binding"/>
    <property type="evidence" value="ECO:0007669"/>
    <property type="project" value="UniProtKB-KW"/>
</dbReference>
<keyword evidence="7" id="KW-0472">Membrane</keyword>
<evidence type="ECO:0000256" key="1">
    <source>
        <dbReference type="ARBA" id="ARBA00004123"/>
    </source>
</evidence>
<comment type="subcellular location">
    <subcellularLocation>
        <location evidence="1">Nucleus</location>
    </subcellularLocation>
</comment>
<dbReference type="GO" id="GO:0033615">
    <property type="term" value="P:mitochondrial proton-transporting ATP synthase complex assembly"/>
    <property type="evidence" value="ECO:0007669"/>
    <property type="project" value="TreeGrafter"/>
</dbReference>
<dbReference type="PANTHER" id="PTHR13281">
    <property type="entry name" value="TRANSMEMBRANE PROTEIN 70, MITOCHONDRIAL"/>
    <property type="match status" value="1"/>
</dbReference>
<dbReference type="FunFam" id="2.20.28.30:FF:000002">
    <property type="entry name" value="DNA-directed RNA polymerases II, IV and V subunit 12"/>
    <property type="match status" value="1"/>
</dbReference>
<dbReference type="Pfam" id="PF06979">
    <property type="entry name" value="TMEM70"/>
    <property type="match status" value="1"/>
</dbReference>
<feature type="transmembrane region" description="Helical" evidence="7">
    <location>
        <begin position="167"/>
        <end position="191"/>
    </location>
</feature>
<evidence type="ECO:0000256" key="6">
    <source>
        <dbReference type="ARBA" id="ARBA00025770"/>
    </source>
</evidence>
<organism evidence="8 9">
    <name type="scientific">Acrobeloides nanus</name>
    <dbReference type="NCBI Taxonomy" id="290746"/>
    <lineage>
        <taxon>Eukaryota</taxon>
        <taxon>Metazoa</taxon>
        <taxon>Ecdysozoa</taxon>
        <taxon>Nematoda</taxon>
        <taxon>Chromadorea</taxon>
        <taxon>Rhabditida</taxon>
        <taxon>Tylenchina</taxon>
        <taxon>Cephalobomorpha</taxon>
        <taxon>Cephaloboidea</taxon>
        <taxon>Cephalobidae</taxon>
        <taxon>Acrobeloides</taxon>
    </lineage>
</organism>
<feature type="transmembrane region" description="Helical" evidence="7">
    <location>
        <begin position="138"/>
        <end position="155"/>
    </location>
</feature>
<dbReference type="GO" id="GO:0006351">
    <property type="term" value="P:DNA-templated transcription"/>
    <property type="evidence" value="ECO:0007669"/>
    <property type="project" value="InterPro"/>
</dbReference>
<comment type="similarity">
    <text evidence="2">Belongs to the TMEM70 family.</text>
</comment>
<keyword evidence="4" id="KW-0862">Zinc</keyword>
<dbReference type="Pfam" id="PF03604">
    <property type="entry name" value="Zn_ribbon_RPAB4"/>
    <property type="match status" value="1"/>
</dbReference>
<dbReference type="Proteomes" id="UP000887540">
    <property type="component" value="Unplaced"/>
</dbReference>
<reference evidence="9" key="1">
    <citation type="submission" date="2022-11" db="UniProtKB">
        <authorList>
            <consortium name="WormBaseParasite"/>
        </authorList>
    </citation>
    <scope>IDENTIFICATION</scope>
</reference>
<evidence type="ECO:0000256" key="5">
    <source>
        <dbReference type="ARBA" id="ARBA00023242"/>
    </source>
</evidence>
<dbReference type="GO" id="GO:0031966">
    <property type="term" value="C:mitochondrial membrane"/>
    <property type="evidence" value="ECO:0007669"/>
    <property type="project" value="TreeGrafter"/>
</dbReference>
<comment type="similarity">
    <text evidence="6">Belongs to the archaeal Rpo12/eukaryotic RPC10 RNA polymerase subunit family.</text>
</comment>
<dbReference type="AlphaFoldDB" id="A0A914BVT1"/>
<keyword evidence="3" id="KW-0479">Metal-binding</keyword>
<evidence type="ECO:0000313" key="8">
    <source>
        <dbReference type="Proteomes" id="UP000887540"/>
    </source>
</evidence>
<dbReference type="InterPro" id="IPR009724">
    <property type="entry name" value="TMEM70"/>
</dbReference>
<dbReference type="GO" id="GO:0003899">
    <property type="term" value="F:DNA-directed RNA polymerase activity"/>
    <property type="evidence" value="ECO:0007669"/>
    <property type="project" value="InterPro"/>
</dbReference>